<evidence type="ECO:0000313" key="7">
    <source>
        <dbReference type="Proteomes" id="UP000822688"/>
    </source>
</evidence>
<keyword evidence="3" id="KW-0812">Transmembrane</keyword>
<dbReference type="EMBL" id="CM026424">
    <property type="protein sequence ID" value="KAG0579874.1"/>
    <property type="molecule type" value="Genomic_DNA"/>
</dbReference>
<comment type="subcellular location">
    <subcellularLocation>
        <location evidence="1">Golgi apparatus membrane</location>
        <topology evidence="1">Single-pass type II membrane protein</topology>
    </subcellularLocation>
</comment>
<gene>
    <name evidence="6" type="ORF">KC19_4G130500</name>
</gene>
<protein>
    <recommendedName>
        <fullName evidence="5">Exostosin GT47 domain-containing protein</fullName>
    </recommendedName>
</protein>
<feature type="domain" description="Exostosin GT47" evidence="5">
    <location>
        <begin position="142"/>
        <end position="391"/>
    </location>
</feature>
<proteinExistence type="inferred from homology"/>
<dbReference type="Pfam" id="PF03016">
    <property type="entry name" value="Exostosin_GT47"/>
    <property type="match status" value="1"/>
</dbReference>
<dbReference type="InterPro" id="IPR004263">
    <property type="entry name" value="Exostosin"/>
</dbReference>
<name>A0A8T0I8H1_CERPU</name>
<reference evidence="6" key="1">
    <citation type="submission" date="2020-06" db="EMBL/GenBank/DDBJ databases">
        <title>WGS assembly of Ceratodon purpureus strain R40.</title>
        <authorList>
            <person name="Carey S.B."/>
            <person name="Jenkins J."/>
            <person name="Shu S."/>
            <person name="Lovell J.T."/>
            <person name="Sreedasyam A."/>
            <person name="Maumus F."/>
            <person name="Tiley G.P."/>
            <person name="Fernandez-Pozo N."/>
            <person name="Barry K."/>
            <person name="Chen C."/>
            <person name="Wang M."/>
            <person name="Lipzen A."/>
            <person name="Daum C."/>
            <person name="Saski C.A."/>
            <person name="Payton A.C."/>
            <person name="Mcbreen J.C."/>
            <person name="Conrad R.E."/>
            <person name="Kollar L.M."/>
            <person name="Olsson S."/>
            <person name="Huttunen S."/>
            <person name="Landis J.B."/>
            <person name="Wickett N.J."/>
            <person name="Johnson M.G."/>
            <person name="Rensing S.A."/>
            <person name="Grimwood J."/>
            <person name="Schmutz J."/>
            <person name="Mcdaniel S.F."/>
        </authorList>
    </citation>
    <scope>NUCLEOTIDE SEQUENCE</scope>
    <source>
        <strain evidence="6">R40</strain>
    </source>
</reference>
<evidence type="ECO:0000256" key="1">
    <source>
        <dbReference type="ARBA" id="ARBA00004323"/>
    </source>
</evidence>
<evidence type="ECO:0000256" key="3">
    <source>
        <dbReference type="ARBA" id="ARBA00022968"/>
    </source>
</evidence>
<organism evidence="6 7">
    <name type="scientific">Ceratodon purpureus</name>
    <name type="common">Fire moss</name>
    <name type="synonym">Dicranum purpureum</name>
    <dbReference type="NCBI Taxonomy" id="3225"/>
    <lineage>
        <taxon>Eukaryota</taxon>
        <taxon>Viridiplantae</taxon>
        <taxon>Streptophyta</taxon>
        <taxon>Embryophyta</taxon>
        <taxon>Bryophyta</taxon>
        <taxon>Bryophytina</taxon>
        <taxon>Bryopsida</taxon>
        <taxon>Dicranidae</taxon>
        <taxon>Pseudoditrichales</taxon>
        <taxon>Ditrichaceae</taxon>
        <taxon>Ceratodon</taxon>
    </lineage>
</organism>
<keyword evidence="4" id="KW-0333">Golgi apparatus</keyword>
<evidence type="ECO:0000256" key="2">
    <source>
        <dbReference type="ARBA" id="ARBA00010271"/>
    </source>
</evidence>
<comment type="similarity">
    <text evidence="2">Belongs to the glycosyltransferase 47 family.</text>
</comment>
<dbReference type="GO" id="GO:0016757">
    <property type="term" value="F:glycosyltransferase activity"/>
    <property type="evidence" value="ECO:0007669"/>
    <property type="project" value="InterPro"/>
</dbReference>
<keyword evidence="3" id="KW-0735">Signal-anchor</keyword>
<dbReference type="GO" id="GO:0000139">
    <property type="term" value="C:Golgi membrane"/>
    <property type="evidence" value="ECO:0007669"/>
    <property type="project" value="UniProtKB-SubCell"/>
</dbReference>
<evidence type="ECO:0000313" key="6">
    <source>
        <dbReference type="EMBL" id="KAG0579874.1"/>
    </source>
</evidence>
<dbReference type="PANTHER" id="PTHR11062:SF329">
    <property type="entry name" value="EXOSTOSIN GT47 DOMAIN-CONTAINING PROTEIN"/>
    <property type="match status" value="1"/>
</dbReference>
<keyword evidence="7" id="KW-1185">Reference proteome</keyword>
<comment type="caution">
    <text evidence="6">The sequence shown here is derived from an EMBL/GenBank/DDBJ whole genome shotgun (WGS) entry which is preliminary data.</text>
</comment>
<dbReference type="InterPro" id="IPR040911">
    <property type="entry name" value="Exostosin_GT47"/>
</dbReference>
<dbReference type="PANTHER" id="PTHR11062">
    <property type="entry name" value="EXOSTOSIN HEPARAN SULFATE GLYCOSYLTRANSFERASE -RELATED"/>
    <property type="match status" value="1"/>
</dbReference>
<evidence type="ECO:0000259" key="5">
    <source>
        <dbReference type="Pfam" id="PF03016"/>
    </source>
</evidence>
<sequence>MKGEICRSALVLCLCSIAVVVCFSSINSMKFLKPACELIDVSDKIQIAESKPLVSPLGDHCNCTDRCPPPVEKIVEKEVVKEVVKEVCSKPSEPWYVEGKTWHYPARFPLCSMDACFNYTKCESSEELLIFTYNTPAPPKRYFSRINESKYFTADPNKACIFLVFLDADDNPWPPHPSTLPHWNDGRNHALVIFADKWAQRGPHQASIGMASVMASDIHETTYRPGFDISIPLPGNFHVHEMQPVKILERKYLATFRGLRYLGRTGEGVFRSYDSFRGMHNGKDVIVATSCDHPINNMNREKDPAIGVHCDEDALIHRNYTFNDLMNTTFALVPAGVQPSSYRFIEVLSAGAIPVLIADNYVKPFDTLILWYKCLLQFPTTEMHRIVGALRAMKAEEIVKRQEYCLAIYEEFLKDDETLMRSTVRALKARFLGAIPNFTEVRKRR</sequence>
<accession>A0A8T0I8H1</accession>
<evidence type="ECO:0000256" key="4">
    <source>
        <dbReference type="ARBA" id="ARBA00023034"/>
    </source>
</evidence>
<dbReference type="AlphaFoldDB" id="A0A8T0I8H1"/>
<dbReference type="Proteomes" id="UP000822688">
    <property type="component" value="Chromosome 4"/>
</dbReference>